<proteinExistence type="inferred from homology"/>
<dbReference type="KEGG" id="hte:Hydth_1553"/>
<dbReference type="InterPro" id="IPR004572">
    <property type="entry name" value="Protoporphyrinogen_oxidase"/>
</dbReference>
<evidence type="ECO:0000256" key="1">
    <source>
        <dbReference type="ARBA" id="ARBA00001974"/>
    </source>
</evidence>
<name>D3DJL2_HYDTT</name>
<keyword evidence="5 7" id="KW-0560">Oxidoreductase</keyword>
<evidence type="ECO:0000313" key="9">
    <source>
        <dbReference type="EMBL" id="BAI70014.1"/>
    </source>
</evidence>
<comment type="cofactor">
    <cofactor evidence="1 7">
        <name>FAD</name>
        <dbReference type="ChEBI" id="CHEBI:57692"/>
    </cofactor>
</comment>
<organism evidence="9 10">
    <name type="scientific">Hydrogenobacter thermophilus (strain DSM 6534 / IAM 12695 / TK-6)</name>
    <dbReference type="NCBI Taxonomy" id="608538"/>
    <lineage>
        <taxon>Bacteria</taxon>
        <taxon>Pseudomonadati</taxon>
        <taxon>Aquificota</taxon>
        <taxon>Aquificia</taxon>
        <taxon>Aquificales</taxon>
        <taxon>Aquificaceae</taxon>
        <taxon>Hydrogenobacter</taxon>
    </lineage>
</organism>
<reference evidence="9 10" key="1">
    <citation type="journal article" date="2010" name="J. Bacteriol.">
        <title>Complete genome sequence of the thermophilic, obligately chemolithoautotrophic hydrogen-oxidizing bacterium Hydrogenobacter thermophilus TK-6.</title>
        <authorList>
            <person name="Arai H."/>
            <person name="Kanbe H."/>
            <person name="Ishii M."/>
            <person name="Igarashi Y."/>
        </authorList>
    </citation>
    <scope>NUCLEOTIDE SEQUENCE [LARGE SCALE GENOMIC DNA]</scope>
    <source>
        <strain evidence="10">DSM 6534 / IAM 12695 / TK-6 [Tokyo]</strain>
    </source>
</reference>
<dbReference type="Proteomes" id="UP000002574">
    <property type="component" value="Chromosome"/>
</dbReference>
<comment type="subcellular location">
    <subcellularLocation>
        <location evidence="7">Cytoplasm</location>
    </subcellularLocation>
</comment>
<comment type="similarity">
    <text evidence="7">Belongs to the protoporphyrinogen/coproporphyrinogen oxidase family. Coproporphyrinogen III oxidase subfamily.</text>
</comment>
<dbReference type="InterPro" id="IPR050464">
    <property type="entry name" value="Zeta_carotene_desat/Oxidored"/>
</dbReference>
<dbReference type="GO" id="GO:0005737">
    <property type="term" value="C:cytoplasm"/>
    <property type="evidence" value="ECO:0007669"/>
    <property type="project" value="UniProtKB-SubCell"/>
</dbReference>
<dbReference type="Pfam" id="PF01593">
    <property type="entry name" value="Amino_oxidase"/>
    <property type="match status" value="1"/>
</dbReference>
<dbReference type="GO" id="GO:0006783">
    <property type="term" value="P:heme biosynthetic process"/>
    <property type="evidence" value="ECO:0007669"/>
    <property type="project" value="UniProtKB-UniRule"/>
</dbReference>
<comment type="pathway">
    <text evidence="7">Porphyrin-containing compound metabolism; protoheme biosynthesis.</text>
</comment>
<dbReference type="Gene3D" id="1.10.3110.10">
    <property type="entry name" value="protoporphyrinogen ix oxidase, domain 3"/>
    <property type="match status" value="1"/>
</dbReference>
<sequence>MIDVAVVGAGISGLSIAYHLKKAGLEVKVFEKEDAVGGNIQTAYIDGYVCELGPQTILADSKVEEFLKDAGIKPIYANPSSKKRYIYRKGKLVALPLSPVEFLLSPFLSLGGKLRVLKEPFVPRSPKQEESIAEFVRRRFGREFLDYVVAPFVSGVYAGDPEELSVKYAVRKVYELEQKYGSVIKGAIKLKALGPSGKLISFEGGNATLIRKLSESLEVHKENVVLRIRRKDDIFILDTKEGKVTAKAVVVSTPATSTGYLLRDLSWSISEEFDKIYYAPVLVVHVAVKFGVLPEGFGFLVPKKENKRILGVIFSSNLFEGRSPEGKSLITVYIGGATDPEIIEYEDEAIVSVLERELRETVDIRDWDLLKITRWKKGIPQYTVGYGRYLELANSIEMEQPGLFLSGNYLYGVSVADCIRVSHHIAKRVIDFLEVKGRTVV</sequence>
<dbReference type="RefSeq" id="WP_012964194.1">
    <property type="nucleotide sequence ID" value="NC_013799.1"/>
</dbReference>
<keyword evidence="7" id="KW-0963">Cytoplasm</keyword>
<dbReference type="eggNOG" id="COG1232">
    <property type="taxonomic scope" value="Bacteria"/>
</dbReference>
<evidence type="ECO:0000256" key="7">
    <source>
        <dbReference type="RuleBase" id="RU364052"/>
    </source>
</evidence>
<dbReference type="InterPro" id="IPR002937">
    <property type="entry name" value="Amino_oxidase"/>
</dbReference>
<dbReference type="OrthoDB" id="9805195at2"/>
<keyword evidence="2 7" id="KW-0285">Flavoprotein</keyword>
<keyword evidence="3 7" id="KW-0274">FAD</keyword>
<evidence type="ECO:0000256" key="3">
    <source>
        <dbReference type="ARBA" id="ARBA00022827"/>
    </source>
</evidence>
<dbReference type="KEGG" id="hth:HTH_1565"/>
<dbReference type="PRINTS" id="PR00419">
    <property type="entry name" value="ADXRDTASE"/>
</dbReference>
<dbReference type="FunFam" id="1.10.3110.10:FF:000002">
    <property type="entry name" value="Protoporphyrinogen oxidase"/>
    <property type="match status" value="1"/>
</dbReference>
<dbReference type="SUPFAM" id="SSF51905">
    <property type="entry name" value="FAD/NAD(P)-binding domain"/>
    <property type="match status" value="1"/>
</dbReference>
<evidence type="ECO:0000256" key="4">
    <source>
        <dbReference type="ARBA" id="ARBA00022946"/>
    </source>
</evidence>
<evidence type="ECO:0000256" key="5">
    <source>
        <dbReference type="ARBA" id="ARBA00023002"/>
    </source>
</evidence>
<dbReference type="AlphaFoldDB" id="D3DJL2"/>
<dbReference type="EC" id="1.3.3.15" evidence="7"/>
<dbReference type="UniPathway" id="UPA00252"/>
<protein>
    <recommendedName>
        <fullName evidence="7">Coproporphyrinogen III oxidase</fullName>
        <ecNumber evidence="7">1.3.3.15</ecNumber>
    </recommendedName>
</protein>
<comment type="catalytic activity">
    <reaction evidence="7">
        <text>coproporphyrinogen III + 3 O2 = coproporphyrin III + 3 H2O2</text>
        <dbReference type="Rhea" id="RHEA:43436"/>
        <dbReference type="ChEBI" id="CHEBI:15379"/>
        <dbReference type="ChEBI" id="CHEBI:16240"/>
        <dbReference type="ChEBI" id="CHEBI:57309"/>
        <dbReference type="ChEBI" id="CHEBI:131725"/>
        <dbReference type="EC" id="1.3.3.15"/>
    </reaction>
</comment>
<dbReference type="NCBIfam" id="TIGR00562">
    <property type="entry name" value="proto_IX_ox"/>
    <property type="match status" value="1"/>
</dbReference>
<dbReference type="SUPFAM" id="SSF54373">
    <property type="entry name" value="FAD-linked reductases, C-terminal domain"/>
    <property type="match status" value="1"/>
</dbReference>
<evidence type="ECO:0000259" key="8">
    <source>
        <dbReference type="Pfam" id="PF01593"/>
    </source>
</evidence>
<dbReference type="EMBL" id="AP011112">
    <property type="protein sequence ID" value="BAI70014.1"/>
    <property type="molecule type" value="Genomic_DNA"/>
</dbReference>
<keyword evidence="10" id="KW-1185">Reference proteome</keyword>
<comment type="function">
    <text evidence="7">Involved in coproporphyrin-dependent heme b biosynthesis. Catalyzes the oxidation of coproporphyrinogen III to coproporphyrin III.</text>
</comment>
<dbReference type="Gene3D" id="3.50.50.60">
    <property type="entry name" value="FAD/NAD(P)-binding domain"/>
    <property type="match status" value="1"/>
</dbReference>
<keyword evidence="4" id="KW-0809">Transit peptide</keyword>
<dbReference type="PATRIC" id="fig|608538.5.peg.1582"/>
<gene>
    <name evidence="9" type="primary">hemG</name>
    <name evidence="9" type="ordered locus">HTH_1565</name>
</gene>
<dbReference type="PANTHER" id="PTHR42923:SF3">
    <property type="entry name" value="PROTOPORPHYRINOGEN OXIDASE"/>
    <property type="match status" value="1"/>
</dbReference>
<evidence type="ECO:0000313" key="10">
    <source>
        <dbReference type="Proteomes" id="UP000002574"/>
    </source>
</evidence>
<evidence type="ECO:0000256" key="6">
    <source>
        <dbReference type="ARBA" id="ARBA00023133"/>
    </source>
</evidence>
<accession>D3DJL2</accession>
<dbReference type="GO" id="GO:0004729">
    <property type="term" value="F:oxygen-dependent protoporphyrinogen oxidase activity"/>
    <property type="evidence" value="ECO:0007669"/>
    <property type="project" value="UniProtKB-UniRule"/>
</dbReference>
<dbReference type="Gene3D" id="3.90.660.20">
    <property type="entry name" value="Protoporphyrinogen oxidase, mitochondrial, domain 2"/>
    <property type="match status" value="1"/>
</dbReference>
<dbReference type="PANTHER" id="PTHR42923">
    <property type="entry name" value="PROTOPORPHYRINOGEN OXIDASE"/>
    <property type="match status" value="1"/>
</dbReference>
<dbReference type="STRING" id="608538.HTH_1565"/>
<keyword evidence="6 7" id="KW-0350">Heme biosynthesis</keyword>
<evidence type="ECO:0000256" key="2">
    <source>
        <dbReference type="ARBA" id="ARBA00022630"/>
    </source>
</evidence>
<feature type="domain" description="Amine oxidase" evidence="8">
    <location>
        <begin position="11"/>
        <end position="430"/>
    </location>
</feature>
<dbReference type="InterPro" id="IPR036188">
    <property type="entry name" value="FAD/NAD-bd_sf"/>
</dbReference>